<dbReference type="Gene3D" id="2.30.39.10">
    <property type="entry name" value="Alpha-1-antitrypsin, domain 1"/>
    <property type="match status" value="1"/>
</dbReference>
<dbReference type="GO" id="GO:0005615">
    <property type="term" value="C:extracellular space"/>
    <property type="evidence" value="ECO:0007669"/>
    <property type="project" value="InterPro"/>
</dbReference>
<accession>A0A8J9WDW5</accession>
<evidence type="ECO:0000256" key="3">
    <source>
        <dbReference type="ARBA" id="ARBA00023180"/>
    </source>
</evidence>
<dbReference type="InterPro" id="IPR036186">
    <property type="entry name" value="Serpin_sf"/>
</dbReference>
<evidence type="ECO:0000256" key="4">
    <source>
        <dbReference type="RuleBase" id="RU000411"/>
    </source>
</evidence>
<organism evidence="6 7">
    <name type="scientific">Branchiostoma lanceolatum</name>
    <name type="common">Common lancelet</name>
    <name type="synonym">Amphioxus lanceolatum</name>
    <dbReference type="NCBI Taxonomy" id="7740"/>
    <lineage>
        <taxon>Eukaryota</taxon>
        <taxon>Metazoa</taxon>
        <taxon>Chordata</taxon>
        <taxon>Cephalochordata</taxon>
        <taxon>Leptocardii</taxon>
        <taxon>Amphioxiformes</taxon>
        <taxon>Branchiostomatidae</taxon>
        <taxon>Branchiostoma</taxon>
    </lineage>
</organism>
<keyword evidence="3" id="KW-0325">Glycoprotein</keyword>
<comment type="similarity">
    <text evidence="1 4">Belongs to the serpin family.</text>
</comment>
<evidence type="ECO:0000313" key="7">
    <source>
        <dbReference type="Proteomes" id="UP000838412"/>
    </source>
</evidence>
<evidence type="ECO:0000256" key="1">
    <source>
        <dbReference type="ARBA" id="ARBA00009500"/>
    </source>
</evidence>
<keyword evidence="2" id="KW-0732">Signal</keyword>
<feature type="domain" description="Serpin" evidence="5">
    <location>
        <begin position="13"/>
        <end position="357"/>
    </location>
</feature>
<dbReference type="PANTHER" id="PTHR11461">
    <property type="entry name" value="SERINE PROTEASE INHIBITOR, SERPIN"/>
    <property type="match status" value="1"/>
</dbReference>
<dbReference type="PANTHER" id="PTHR11461:SF211">
    <property type="entry name" value="GH10112P-RELATED"/>
    <property type="match status" value="1"/>
</dbReference>
<dbReference type="Gene3D" id="3.30.497.10">
    <property type="entry name" value="Antithrombin, subunit I, domain 2"/>
    <property type="match status" value="1"/>
</dbReference>
<evidence type="ECO:0000313" key="6">
    <source>
        <dbReference type="EMBL" id="CAH1233047.1"/>
    </source>
</evidence>
<dbReference type="Proteomes" id="UP000838412">
    <property type="component" value="Chromosome 1"/>
</dbReference>
<dbReference type="EMBL" id="OV696686">
    <property type="protein sequence ID" value="CAH1233047.1"/>
    <property type="molecule type" value="Genomic_DNA"/>
</dbReference>
<name>A0A8J9WDW5_BRALA</name>
<protein>
    <submittedName>
        <fullName evidence="6">SERPINB10 protein</fullName>
    </submittedName>
</protein>
<dbReference type="FunFam" id="2.30.39.10:FF:000003">
    <property type="entry name" value="alpha-1-antitrypsin isoform X1"/>
    <property type="match status" value="1"/>
</dbReference>
<dbReference type="InterPro" id="IPR000215">
    <property type="entry name" value="Serpin_fam"/>
</dbReference>
<keyword evidence="7" id="KW-1185">Reference proteome</keyword>
<dbReference type="OrthoDB" id="671595at2759"/>
<dbReference type="FunFam" id="3.30.497.10:FF:000001">
    <property type="entry name" value="Serine protease inhibitor"/>
    <property type="match status" value="1"/>
</dbReference>
<dbReference type="AlphaFoldDB" id="A0A8J9WDW5"/>
<dbReference type="SUPFAM" id="SSF56574">
    <property type="entry name" value="Serpins"/>
    <property type="match status" value="1"/>
</dbReference>
<dbReference type="GO" id="GO:0004867">
    <property type="term" value="F:serine-type endopeptidase inhibitor activity"/>
    <property type="evidence" value="ECO:0007669"/>
    <property type="project" value="InterPro"/>
</dbReference>
<dbReference type="InterPro" id="IPR023796">
    <property type="entry name" value="Serpin_dom"/>
</dbReference>
<gene>
    <name evidence="6" type="primary">SERPINB10</name>
    <name evidence="6" type="ORF">BLAG_LOCUS1918</name>
</gene>
<dbReference type="CDD" id="cd19590">
    <property type="entry name" value="serpin_thermopin-like"/>
    <property type="match status" value="1"/>
</dbReference>
<reference evidence="6" key="1">
    <citation type="submission" date="2022-01" db="EMBL/GenBank/DDBJ databases">
        <authorList>
            <person name="Braso-Vives M."/>
        </authorList>
    </citation>
    <scope>NUCLEOTIDE SEQUENCE</scope>
</reference>
<dbReference type="InterPro" id="IPR042185">
    <property type="entry name" value="Serpin_sf_2"/>
</dbReference>
<proteinExistence type="inferred from homology"/>
<sequence>MEKLSAANTEFALNLYRELCGQNPAGNVFFSPYSISVALAMTSLGARGSTQGGMKETLCFKDMPNDALHETFSKLHQQLYASDKYTLQTANRLYGEKTYSFLQDFLNATKKNYGAEPASVDFKGASEQVRGTINQWVREQTEDKIKDLIPAGAVDAMTRLVLVNAIYFNGNWFKEFEANLTNDQDFKINNNEKVKVHMMKKDTLFNYGVFKKLKCRVLELPYKEEELSMLIFLPDAVEGIRDLESALTATTLQTVSSKMKRTQVILLLPRFKLEQEFGLGDTLAKMGMTEAFSDAADFSGMSGSKDLFISSVVHKAFVEVNEMGTQAAASTGIEVKVSSRRTEVVRGLLMMVMADLPAKAKIIEMGIMGASILMMYQPFDMATGLPLDYMHSTLAGVLKTMMDLWLLSTNSREIFYIGGDIPEMDMELLALKVPDCISHRPRAISERHHWKASEHRTFLFFPSLPLVRNRLPVTYVAHFQLLVSSITTLVSDDIAVTDLAIVERRLDAFCKTFEELYGERSQTMNVHKLRHLVMYVKLYGPLFTTSLFGYESMNGHLKKCLHGTKFTPEQITFARTMSWELQRLAVAMQKTNESEDVVKLACQLTNLAGRSKATRLSPGIYRLGSEEKRYIAGDQLEAIRTAVTGHVDITTKYQHFFRVELNGQAIYSLEYGREMTRNSRTVEFHVDGVVRFGEVAVFVAVGSVHLAVIRELVPTGTPIVDISRVRNKTIQDALRTPLRDQVVQVMPGNNYRAVPIASLSRKCVFMSIGGDSYVGRFPNVVEQD</sequence>
<dbReference type="SMART" id="SM00093">
    <property type="entry name" value="SERPIN"/>
    <property type="match status" value="1"/>
</dbReference>
<evidence type="ECO:0000259" key="5">
    <source>
        <dbReference type="SMART" id="SM00093"/>
    </source>
</evidence>
<dbReference type="InterPro" id="IPR042178">
    <property type="entry name" value="Serpin_sf_1"/>
</dbReference>
<evidence type="ECO:0000256" key="2">
    <source>
        <dbReference type="ARBA" id="ARBA00022729"/>
    </source>
</evidence>
<dbReference type="Pfam" id="PF00079">
    <property type="entry name" value="Serpin"/>
    <property type="match status" value="1"/>
</dbReference>